<evidence type="ECO:0000256" key="1">
    <source>
        <dbReference type="ARBA" id="ARBA00006479"/>
    </source>
</evidence>
<dbReference type="PANTHER" id="PTHR18964">
    <property type="entry name" value="ROK (REPRESSOR, ORF, KINASE) FAMILY"/>
    <property type="match status" value="1"/>
</dbReference>
<dbReference type="SUPFAM" id="SSF53067">
    <property type="entry name" value="Actin-like ATPase domain"/>
    <property type="match status" value="1"/>
</dbReference>
<accession>A0A1T4Y5S5</accession>
<comment type="similarity">
    <text evidence="1">Belongs to the ROK (NagC/XylR) family.</text>
</comment>
<dbReference type="STRING" id="745368.SAMN02745178_02777"/>
<organism evidence="2 3">
    <name type="scientific">Gemmiger formicilis</name>
    <dbReference type="NCBI Taxonomy" id="745368"/>
    <lineage>
        <taxon>Bacteria</taxon>
        <taxon>Bacillati</taxon>
        <taxon>Bacillota</taxon>
        <taxon>Clostridia</taxon>
        <taxon>Eubacteriales</taxon>
        <taxon>Gemmiger</taxon>
    </lineage>
</organism>
<protein>
    <submittedName>
        <fullName evidence="2">Glucokinase</fullName>
    </submittedName>
</protein>
<keyword evidence="2" id="KW-0418">Kinase</keyword>
<dbReference type="OrthoDB" id="9810372at2"/>
<dbReference type="Gene3D" id="3.30.420.40">
    <property type="match status" value="2"/>
</dbReference>
<proteinExistence type="inferred from homology"/>
<dbReference type="GO" id="GO:0016301">
    <property type="term" value="F:kinase activity"/>
    <property type="evidence" value="ECO:0007669"/>
    <property type="project" value="UniProtKB-KW"/>
</dbReference>
<evidence type="ECO:0000313" key="3">
    <source>
        <dbReference type="Proteomes" id="UP000190286"/>
    </source>
</evidence>
<name>A0A1T4Y5S5_9FIRM</name>
<dbReference type="PANTHER" id="PTHR18964:SF149">
    <property type="entry name" value="BIFUNCTIONAL UDP-N-ACETYLGLUCOSAMINE 2-EPIMERASE_N-ACETYLMANNOSAMINE KINASE"/>
    <property type="match status" value="1"/>
</dbReference>
<gene>
    <name evidence="2" type="ORF">SAMN02745178_02777</name>
</gene>
<dbReference type="EMBL" id="FUYF01000040">
    <property type="protein sequence ID" value="SKA97182.1"/>
    <property type="molecule type" value="Genomic_DNA"/>
</dbReference>
<evidence type="ECO:0000313" key="2">
    <source>
        <dbReference type="EMBL" id="SKA97182.1"/>
    </source>
</evidence>
<dbReference type="InterPro" id="IPR000600">
    <property type="entry name" value="ROK"/>
</dbReference>
<keyword evidence="3" id="KW-1185">Reference proteome</keyword>
<dbReference type="Proteomes" id="UP000190286">
    <property type="component" value="Unassembled WGS sequence"/>
</dbReference>
<dbReference type="GeneID" id="93339197"/>
<dbReference type="Pfam" id="PF00480">
    <property type="entry name" value="ROK"/>
    <property type="match status" value="1"/>
</dbReference>
<dbReference type="InterPro" id="IPR043129">
    <property type="entry name" value="ATPase_NBD"/>
</dbReference>
<dbReference type="AlphaFoldDB" id="A0A1T4Y5S5"/>
<keyword evidence="2" id="KW-0808">Transferase</keyword>
<dbReference type="RefSeq" id="WP_078785571.1">
    <property type="nucleotide sequence ID" value="NZ_FUYF01000040.1"/>
</dbReference>
<sequence>MYYLGVDLGGTNIKAALVSESGEIVKEAAAPTNLPRTAQEVCDDIAALCLQLSAREQVAGIGVGCPGTVCDGVVLYSNNLDWHDFAMADYLQTKTGLPVCLGNDANVAALGEALAGCAKGAQSAVILTLGTGVGAGVVLGGKLLTGYTGAASEAGHMVIADAPDAPLCTCGRRGCLESLASATALIRMTREARRTHPESLLNTLAPTEADVNGRTVFDAAAQGDAAAKAVADDYIHHLAVGVANLINIFFPEVIGLSGGVANQGENLLKPLRAAAAPMVFGSAFAKKHTRITTCTLGYRAGVIGAALLAKQEM</sequence>
<reference evidence="2 3" key="1">
    <citation type="submission" date="2017-02" db="EMBL/GenBank/DDBJ databases">
        <authorList>
            <person name="Peterson S.W."/>
        </authorList>
    </citation>
    <scope>NUCLEOTIDE SEQUENCE [LARGE SCALE GENOMIC DNA]</scope>
    <source>
        <strain evidence="2 3">ATCC 27749</strain>
    </source>
</reference>